<dbReference type="EMBL" id="BAAAQW010000014">
    <property type="protein sequence ID" value="GAA2203342.1"/>
    <property type="molecule type" value="Genomic_DNA"/>
</dbReference>
<proteinExistence type="predicted"/>
<dbReference type="InterPro" id="IPR000182">
    <property type="entry name" value="GNAT_dom"/>
</dbReference>
<dbReference type="InterPro" id="IPR016181">
    <property type="entry name" value="Acyl_CoA_acyltransferase"/>
</dbReference>
<accession>A0ABN3C261</accession>
<reference evidence="4 5" key="1">
    <citation type="journal article" date="2019" name="Int. J. Syst. Evol. Microbiol.">
        <title>The Global Catalogue of Microorganisms (GCM) 10K type strain sequencing project: providing services to taxonomists for standard genome sequencing and annotation.</title>
        <authorList>
            <consortium name="The Broad Institute Genomics Platform"/>
            <consortium name="The Broad Institute Genome Sequencing Center for Infectious Disease"/>
            <person name="Wu L."/>
            <person name="Ma J."/>
        </authorList>
    </citation>
    <scope>NUCLEOTIDE SEQUENCE [LARGE SCALE GENOMIC DNA]</scope>
    <source>
        <strain evidence="4 5">JCM 16034</strain>
    </source>
</reference>
<evidence type="ECO:0000256" key="1">
    <source>
        <dbReference type="ARBA" id="ARBA00022679"/>
    </source>
</evidence>
<organism evidence="4 5">
    <name type="scientific">Sinomonas flava</name>
    <dbReference type="NCBI Taxonomy" id="496857"/>
    <lineage>
        <taxon>Bacteria</taxon>
        <taxon>Bacillati</taxon>
        <taxon>Actinomycetota</taxon>
        <taxon>Actinomycetes</taxon>
        <taxon>Micrococcales</taxon>
        <taxon>Micrococcaceae</taxon>
        <taxon>Sinomonas</taxon>
    </lineage>
</organism>
<keyword evidence="5" id="KW-1185">Reference proteome</keyword>
<evidence type="ECO:0000256" key="2">
    <source>
        <dbReference type="ARBA" id="ARBA00023315"/>
    </source>
</evidence>
<evidence type="ECO:0000313" key="5">
    <source>
        <dbReference type="Proteomes" id="UP001500432"/>
    </source>
</evidence>
<dbReference type="Pfam" id="PF13508">
    <property type="entry name" value="Acetyltransf_7"/>
    <property type="match status" value="1"/>
</dbReference>
<dbReference type="PANTHER" id="PTHR43877">
    <property type="entry name" value="AMINOALKYLPHOSPHONATE N-ACETYLTRANSFERASE-RELATED-RELATED"/>
    <property type="match status" value="1"/>
</dbReference>
<dbReference type="SUPFAM" id="SSF55729">
    <property type="entry name" value="Acyl-CoA N-acyltransferases (Nat)"/>
    <property type="match status" value="1"/>
</dbReference>
<protein>
    <submittedName>
        <fullName evidence="4">GNAT family N-acetyltransferase</fullName>
    </submittedName>
</protein>
<keyword evidence="1" id="KW-0808">Transferase</keyword>
<gene>
    <name evidence="4" type="ORF">GCM10009849_35330</name>
</gene>
<name>A0ABN3C261_9MICC</name>
<dbReference type="PANTHER" id="PTHR43877:SF2">
    <property type="entry name" value="AMINOALKYLPHOSPHONATE N-ACETYLTRANSFERASE-RELATED"/>
    <property type="match status" value="1"/>
</dbReference>
<dbReference type="PROSITE" id="PS51186">
    <property type="entry name" value="GNAT"/>
    <property type="match status" value="1"/>
</dbReference>
<dbReference type="Gene3D" id="3.40.630.30">
    <property type="match status" value="1"/>
</dbReference>
<dbReference type="InterPro" id="IPR050832">
    <property type="entry name" value="Bact_Acetyltransf"/>
</dbReference>
<comment type="caution">
    <text evidence="4">The sequence shown here is derived from an EMBL/GenBank/DDBJ whole genome shotgun (WGS) entry which is preliminary data.</text>
</comment>
<sequence>MQTHPKLIIRRVPWSNPVGRDLRAAQQAELDSRWGHADHEAGDAPSAADVAIFLIAYERATGQPLGCGGLRWVERTTAEVKRVYVLPYARGAGIATSILTALEAEAHGAGVTLMLAEAGSAQPDGKMFYEAAGYRRIPNFGPYQELDDSICYGKPVMNPVRIHAVS</sequence>
<keyword evidence="2" id="KW-0012">Acyltransferase</keyword>
<feature type="domain" description="N-acetyltransferase" evidence="3">
    <location>
        <begin position="7"/>
        <end position="157"/>
    </location>
</feature>
<dbReference type="RefSeq" id="WP_344301150.1">
    <property type="nucleotide sequence ID" value="NZ_BAAAQW010000014.1"/>
</dbReference>
<dbReference type="CDD" id="cd04301">
    <property type="entry name" value="NAT_SF"/>
    <property type="match status" value="1"/>
</dbReference>
<dbReference type="Proteomes" id="UP001500432">
    <property type="component" value="Unassembled WGS sequence"/>
</dbReference>
<evidence type="ECO:0000259" key="3">
    <source>
        <dbReference type="PROSITE" id="PS51186"/>
    </source>
</evidence>
<evidence type="ECO:0000313" key="4">
    <source>
        <dbReference type="EMBL" id="GAA2203342.1"/>
    </source>
</evidence>